<feature type="transmembrane region" description="Helical" evidence="1">
    <location>
        <begin position="75"/>
        <end position="100"/>
    </location>
</feature>
<feature type="transmembrane region" description="Helical" evidence="1">
    <location>
        <begin position="12"/>
        <end position="29"/>
    </location>
</feature>
<dbReference type="EMBL" id="VLNR01000038">
    <property type="protein sequence ID" value="TSE06990.1"/>
    <property type="molecule type" value="Genomic_DNA"/>
</dbReference>
<dbReference type="InterPro" id="IPR010559">
    <property type="entry name" value="Sig_transdc_His_kin_internal"/>
</dbReference>
<dbReference type="SUPFAM" id="SSF55874">
    <property type="entry name" value="ATPase domain of HSP90 chaperone/DNA topoisomerase II/histidine kinase"/>
    <property type="match status" value="1"/>
</dbReference>
<proteinExistence type="predicted"/>
<keyword evidence="4" id="KW-1185">Reference proteome</keyword>
<reference evidence="3 4" key="1">
    <citation type="submission" date="2019-07" db="EMBL/GenBank/DDBJ databases">
        <title>The draft genome sequence of Aquimarina algiphila M91.</title>
        <authorList>
            <person name="Meng X."/>
        </authorList>
    </citation>
    <scope>NUCLEOTIDE SEQUENCE [LARGE SCALE GENOMIC DNA]</scope>
    <source>
        <strain evidence="3 4">M91</strain>
    </source>
</reference>
<dbReference type="GO" id="GO:0016020">
    <property type="term" value="C:membrane"/>
    <property type="evidence" value="ECO:0007669"/>
    <property type="project" value="InterPro"/>
</dbReference>
<dbReference type="AlphaFoldDB" id="A0A554VHI3"/>
<evidence type="ECO:0000313" key="3">
    <source>
        <dbReference type="EMBL" id="TSE06990.1"/>
    </source>
</evidence>
<gene>
    <name evidence="3" type="ORF">FOF46_17365</name>
</gene>
<name>A0A554VHI3_9FLAO</name>
<accession>A0A554VHI3</accession>
<dbReference type="RefSeq" id="WP_143917334.1">
    <property type="nucleotide sequence ID" value="NZ_CANLFO010000003.1"/>
</dbReference>
<dbReference type="InterPro" id="IPR050640">
    <property type="entry name" value="Bact_2-comp_sensor_kinase"/>
</dbReference>
<dbReference type="PANTHER" id="PTHR34220:SF7">
    <property type="entry name" value="SENSOR HISTIDINE KINASE YPDA"/>
    <property type="match status" value="1"/>
</dbReference>
<feature type="transmembrane region" description="Helical" evidence="1">
    <location>
        <begin position="41"/>
        <end position="63"/>
    </location>
</feature>
<keyword evidence="1" id="KW-0472">Membrane</keyword>
<dbReference type="PANTHER" id="PTHR34220">
    <property type="entry name" value="SENSOR HISTIDINE KINASE YPDA"/>
    <property type="match status" value="1"/>
</dbReference>
<dbReference type="InterPro" id="IPR036890">
    <property type="entry name" value="HATPase_C_sf"/>
</dbReference>
<dbReference type="GO" id="GO:0000155">
    <property type="term" value="F:phosphorelay sensor kinase activity"/>
    <property type="evidence" value="ECO:0007669"/>
    <property type="project" value="InterPro"/>
</dbReference>
<evidence type="ECO:0000256" key="1">
    <source>
        <dbReference type="SAM" id="Phobius"/>
    </source>
</evidence>
<dbReference type="Proteomes" id="UP000318833">
    <property type="component" value="Unassembled WGS sequence"/>
</dbReference>
<evidence type="ECO:0000259" key="2">
    <source>
        <dbReference type="Pfam" id="PF06580"/>
    </source>
</evidence>
<dbReference type="OrthoDB" id="9809908at2"/>
<dbReference type="Pfam" id="PF06580">
    <property type="entry name" value="His_kinase"/>
    <property type="match status" value="1"/>
</dbReference>
<feature type="domain" description="Signal transduction histidine kinase internal region" evidence="2">
    <location>
        <begin position="167"/>
        <end position="245"/>
    </location>
</feature>
<organism evidence="3 4">
    <name type="scientific">Aquimarina algiphila</name>
    <dbReference type="NCBI Taxonomy" id="2047982"/>
    <lineage>
        <taxon>Bacteria</taxon>
        <taxon>Pseudomonadati</taxon>
        <taxon>Bacteroidota</taxon>
        <taxon>Flavobacteriia</taxon>
        <taxon>Flavobacteriales</taxon>
        <taxon>Flavobacteriaceae</taxon>
        <taxon>Aquimarina</taxon>
    </lineage>
</organism>
<keyword evidence="1" id="KW-0812">Transmembrane</keyword>
<comment type="caution">
    <text evidence="3">The sequence shown here is derived from an EMBL/GenBank/DDBJ whole genome shotgun (WGS) entry which is preliminary data.</text>
</comment>
<protein>
    <recommendedName>
        <fullName evidence="2">Signal transduction histidine kinase internal region domain-containing protein</fullName>
    </recommendedName>
</protein>
<keyword evidence="1" id="KW-1133">Transmembrane helix</keyword>
<sequence length="360" mass="41949">MKRRFYLSKGEIILCLIAMAIISSIMLYIKSDLNGQSISFFWILCIKTTTWLFWGCWIPFIFYLSHKVPIHKHNYYLGVLLHLPISIMIVCFHLLLYVIIIKLSPIPGFQGQPIATLFIGLLFSQFEWYFLTYWALMLGSYAVEYYQKFRESNLKAAQLDSRLTKSRLMALKMQLHPHFLFNTLHTISSLVRQDEKKKSISMLSEMGDLLRIVLSQNEEQFIKLTSELEFIKKYIALEEKRFKNKMNVQIEVGDDLSETLIPSFLLQPLIENSIYHGLSKKVDASILSIDIKKKGDQLCIEMYNDGPPLSENFNVFKVEGIGLANTIERLSQLYQDQYIIKFLNIKNGVLVKLNIPYQIK</sequence>
<evidence type="ECO:0000313" key="4">
    <source>
        <dbReference type="Proteomes" id="UP000318833"/>
    </source>
</evidence>
<dbReference type="Gene3D" id="3.30.565.10">
    <property type="entry name" value="Histidine kinase-like ATPase, C-terminal domain"/>
    <property type="match status" value="1"/>
</dbReference>